<dbReference type="RefSeq" id="WP_013176266.1">
    <property type="nucleotide sequence ID" value="NC_014220.1"/>
</dbReference>
<organism evidence="5 6">
    <name type="scientific">Syntrophothermus lipocalidus (strain DSM 12680 / TGB-C1)</name>
    <dbReference type="NCBI Taxonomy" id="643648"/>
    <lineage>
        <taxon>Bacteria</taxon>
        <taxon>Bacillati</taxon>
        <taxon>Bacillota</taxon>
        <taxon>Clostridia</taxon>
        <taxon>Eubacteriales</taxon>
        <taxon>Syntrophomonadaceae</taxon>
        <taxon>Syntrophothermus</taxon>
    </lineage>
</organism>
<name>D7CIY6_SYNLT</name>
<dbReference type="InterPro" id="IPR003439">
    <property type="entry name" value="ABC_transporter-like_ATP-bd"/>
</dbReference>
<dbReference type="Gene3D" id="3.40.50.300">
    <property type="entry name" value="P-loop containing nucleotide triphosphate hydrolases"/>
    <property type="match status" value="1"/>
</dbReference>
<gene>
    <name evidence="5" type="ordered locus">Slip_2121</name>
</gene>
<evidence type="ECO:0000256" key="2">
    <source>
        <dbReference type="ARBA" id="ARBA00022741"/>
    </source>
</evidence>
<protein>
    <submittedName>
        <fullName evidence="5">ABC transporter related protein</fullName>
    </submittedName>
</protein>
<keyword evidence="1" id="KW-0813">Transport</keyword>
<dbReference type="PROSITE" id="PS00211">
    <property type="entry name" value="ABC_TRANSPORTER_1"/>
    <property type="match status" value="1"/>
</dbReference>
<dbReference type="eggNOG" id="COG3842">
    <property type="taxonomic scope" value="Bacteria"/>
</dbReference>
<evidence type="ECO:0000313" key="6">
    <source>
        <dbReference type="Proteomes" id="UP000000378"/>
    </source>
</evidence>
<dbReference type="EMBL" id="CP002048">
    <property type="protein sequence ID" value="ADI02864.1"/>
    <property type="molecule type" value="Genomic_DNA"/>
</dbReference>
<dbReference type="OrthoDB" id="9802264at2"/>
<feature type="domain" description="ABC transporter" evidence="4">
    <location>
        <begin position="1"/>
        <end position="224"/>
    </location>
</feature>
<accession>D7CIY6</accession>
<dbReference type="STRING" id="643648.Slip_2121"/>
<dbReference type="PANTHER" id="PTHR42781:SF4">
    <property type="entry name" value="SPERMIDINE_PUTRESCINE IMPORT ATP-BINDING PROTEIN POTA"/>
    <property type="match status" value="1"/>
</dbReference>
<proteinExistence type="predicted"/>
<dbReference type="GO" id="GO:0016887">
    <property type="term" value="F:ATP hydrolysis activity"/>
    <property type="evidence" value="ECO:0007669"/>
    <property type="project" value="InterPro"/>
</dbReference>
<dbReference type="SUPFAM" id="SSF52540">
    <property type="entry name" value="P-loop containing nucleoside triphosphate hydrolases"/>
    <property type="match status" value="1"/>
</dbReference>
<dbReference type="KEGG" id="slp:Slip_2121"/>
<keyword evidence="6" id="KW-1185">Reference proteome</keyword>
<evidence type="ECO:0000256" key="3">
    <source>
        <dbReference type="ARBA" id="ARBA00022840"/>
    </source>
</evidence>
<dbReference type="GO" id="GO:0005524">
    <property type="term" value="F:ATP binding"/>
    <property type="evidence" value="ECO:0007669"/>
    <property type="project" value="UniProtKB-KW"/>
</dbReference>
<reference evidence="6" key="1">
    <citation type="journal article" date="2010" name="Stand. Genomic Sci.">
        <title>Complete genome sequence of Syntrophothermus lipocalidus type strain (TGB-C1T).</title>
        <authorList>
            <consortium name="US DOE Joint Genome Institute (JGI-PGF)"/>
            <person name="Djao O."/>
            <person name="Zhang X."/>
            <person name="Lucas S."/>
            <person name="Lapidus A."/>
            <person name="Glavina Del Rio T."/>
            <person name="Nolan M."/>
            <person name="Tice H."/>
            <person name="Cheng J."/>
            <person name="Han C."/>
            <person name="Tapia R."/>
            <person name="Goodwin L."/>
            <person name="Pitluck S."/>
            <person name="Liolios K."/>
            <person name="Ivanova N."/>
            <person name="Mavromatis K."/>
            <person name="Mikhailova N."/>
            <person name="Ovchinnikova G."/>
            <person name="Pati A."/>
            <person name="Brambilla E."/>
            <person name="Chen A."/>
            <person name="Palaniappan K."/>
            <person name="Land M."/>
            <person name="Hauser L."/>
            <person name="Chang Y."/>
            <person name="Jeffries C."/>
            <person name="Rohde M."/>
            <person name="Sikorski J."/>
            <person name="Spring S."/>
            <person name="Goker M."/>
            <person name="Detter J."/>
            <person name="Woyke T."/>
            <person name="Bristow J."/>
            <person name="Eisen J."/>
            <person name="Markowitz V."/>
            <person name="Hugenholtz P."/>
            <person name="Kyrpides N."/>
            <person name="Klenk H."/>
        </authorList>
    </citation>
    <scope>NUCLEOTIDE SEQUENCE [LARGE SCALE GENOMIC DNA]</scope>
    <source>
        <strain evidence="6">DSM 12680 / TGB-C1</strain>
    </source>
</reference>
<sequence length="224" mass="25663">MLTACFRKRLPDFTLNVNFAVEEEVLVLAGPSGSGKTTILECLCGLQKPEEGRILLNDKILYSSDARINLPPSERGIGYIFQDYALFEHMTVKDNILYGVKRTRGTGRDERLPAVLERMGIVHLMDRYPIQLSGGERQRVALARALMTRPSILLLDEPLAALDRRLREKMRQELRELHRAWQIPFILVTHCCCEEQLADKILRPLQGPDNVSWAERKEDVLCKH</sequence>
<dbReference type="InterPro" id="IPR017871">
    <property type="entry name" value="ABC_transporter-like_CS"/>
</dbReference>
<reference evidence="5 6" key="2">
    <citation type="journal article" date="2010" name="Stand. Genomic Sci.">
        <title>Complete genome sequence of Syntrophothermus lipocalidus type strain (TGB-C1).</title>
        <authorList>
            <person name="Djao O.D."/>
            <person name="Zhang X."/>
            <person name="Lucas S."/>
            <person name="Lapidus A."/>
            <person name="Del Rio T.G."/>
            <person name="Nolan M."/>
            <person name="Tice H."/>
            <person name="Cheng J.F."/>
            <person name="Han C."/>
            <person name="Tapia R."/>
            <person name="Goodwin L."/>
            <person name="Pitluck S."/>
            <person name="Liolios K."/>
            <person name="Ivanova N."/>
            <person name="Mavromatis K."/>
            <person name="Mikhailova N."/>
            <person name="Ovchinnikova G."/>
            <person name="Pati A."/>
            <person name="Brambilla E."/>
            <person name="Chen A."/>
            <person name="Palaniappan K."/>
            <person name="Land M."/>
            <person name="Hauser L."/>
            <person name="Chang Y.J."/>
            <person name="Jeffries C.D."/>
            <person name="Rohde M."/>
            <person name="Sikorski J."/>
            <person name="Spring S."/>
            <person name="Goker M."/>
            <person name="Detter J.C."/>
            <person name="Woyke T."/>
            <person name="Bristow J."/>
            <person name="Eisen J.A."/>
            <person name="Markowitz V."/>
            <person name="Hugenholtz P."/>
            <person name="Kyrpides N.C."/>
            <person name="Klenk H.P."/>
        </authorList>
    </citation>
    <scope>NUCLEOTIDE SEQUENCE [LARGE SCALE GENOMIC DNA]</scope>
    <source>
        <strain evidence="6">DSM 12680 / TGB-C1</strain>
    </source>
</reference>
<dbReference type="PANTHER" id="PTHR42781">
    <property type="entry name" value="SPERMIDINE/PUTRESCINE IMPORT ATP-BINDING PROTEIN POTA"/>
    <property type="match status" value="1"/>
</dbReference>
<dbReference type="SMART" id="SM00382">
    <property type="entry name" value="AAA"/>
    <property type="match status" value="1"/>
</dbReference>
<dbReference type="InterPro" id="IPR003593">
    <property type="entry name" value="AAA+_ATPase"/>
</dbReference>
<dbReference type="InterPro" id="IPR050093">
    <property type="entry name" value="ABC_SmlMolc_Importer"/>
</dbReference>
<keyword evidence="3" id="KW-0067">ATP-binding</keyword>
<dbReference type="Pfam" id="PF00005">
    <property type="entry name" value="ABC_tran"/>
    <property type="match status" value="1"/>
</dbReference>
<dbReference type="HOGENOM" id="CLU_000604_1_22_9"/>
<evidence type="ECO:0000259" key="4">
    <source>
        <dbReference type="PROSITE" id="PS50893"/>
    </source>
</evidence>
<evidence type="ECO:0000313" key="5">
    <source>
        <dbReference type="EMBL" id="ADI02864.1"/>
    </source>
</evidence>
<keyword evidence="2" id="KW-0547">Nucleotide-binding</keyword>
<evidence type="ECO:0000256" key="1">
    <source>
        <dbReference type="ARBA" id="ARBA00022448"/>
    </source>
</evidence>
<dbReference type="PROSITE" id="PS50893">
    <property type="entry name" value="ABC_TRANSPORTER_2"/>
    <property type="match status" value="1"/>
</dbReference>
<dbReference type="Proteomes" id="UP000000378">
    <property type="component" value="Chromosome"/>
</dbReference>
<dbReference type="AlphaFoldDB" id="D7CIY6"/>
<dbReference type="InterPro" id="IPR027417">
    <property type="entry name" value="P-loop_NTPase"/>
</dbReference>